<accession>A0ABU1AM92</accession>
<gene>
    <name evidence="1" type="ORF">QEH59_09815</name>
</gene>
<evidence type="ECO:0008006" key="3">
    <source>
        <dbReference type="Google" id="ProtNLM"/>
    </source>
</evidence>
<name>A0ABU1AM92_9BACT</name>
<dbReference type="InterPro" id="IPR023296">
    <property type="entry name" value="Glyco_hydro_beta-prop_sf"/>
</dbReference>
<dbReference type="Gene3D" id="2.115.10.20">
    <property type="entry name" value="Glycosyl hydrolase domain, family 43"/>
    <property type="match status" value="1"/>
</dbReference>
<evidence type="ECO:0000313" key="2">
    <source>
        <dbReference type="Proteomes" id="UP001243717"/>
    </source>
</evidence>
<dbReference type="SUPFAM" id="SSF75005">
    <property type="entry name" value="Arabinanase/levansucrase/invertase"/>
    <property type="match status" value="1"/>
</dbReference>
<keyword evidence="2" id="KW-1185">Reference proteome</keyword>
<reference evidence="1 2" key="1">
    <citation type="submission" date="2023-04" db="EMBL/GenBank/DDBJ databases">
        <title>A novel bacteria isolated from coastal sediment.</title>
        <authorList>
            <person name="Liu X.-J."/>
            <person name="Du Z.-J."/>
        </authorList>
    </citation>
    <scope>NUCLEOTIDE SEQUENCE [LARGE SCALE GENOMIC DNA]</scope>
    <source>
        <strain evidence="1 2">SDUM461004</strain>
    </source>
</reference>
<comment type="caution">
    <text evidence="1">The sequence shown here is derived from an EMBL/GenBank/DDBJ whole genome shotgun (WGS) entry which is preliminary data.</text>
</comment>
<organism evidence="1 2">
    <name type="scientific">Thalassobacterium sedimentorum</name>
    <dbReference type="NCBI Taxonomy" id="3041258"/>
    <lineage>
        <taxon>Bacteria</taxon>
        <taxon>Pseudomonadati</taxon>
        <taxon>Verrucomicrobiota</taxon>
        <taxon>Opitutia</taxon>
        <taxon>Puniceicoccales</taxon>
        <taxon>Coraliomargaritaceae</taxon>
        <taxon>Thalassobacterium</taxon>
    </lineage>
</organism>
<evidence type="ECO:0000313" key="1">
    <source>
        <dbReference type="EMBL" id="MDQ8194723.1"/>
    </source>
</evidence>
<dbReference type="RefSeq" id="WP_308985190.1">
    <property type="nucleotide sequence ID" value="NZ_JARXIC010000013.1"/>
</dbReference>
<sequence length="581" mass="64695">MNRRDFIEKTALSGLAAVLTPRVAFSQNLDLSSSKFLYNGIRLPEVWPPQDMSPSSYAPMPVPYLERPPAVVPIDVGRQMFVDDFLIEQTTLKRTFHNAKKLENNPILQPETDFEKGLIYGTQASNPVAAPKDGGVWWDPKDEVFKMWYECGWLLTSGYAISRDGIHWERPDLGIIPGTNRILPYLVPDSSTVFLDHFTTNPQERFKMFTRAPGNTLPSGFSMTSPDGIHWSTPVETGPCGDRSTMFYNPFRKKWVYSIRSFASSALPRVPSGRARFYREHDDFFEGAKWDAESAVFWAGADHLDLPDPDIGDNAQLYNLSAVGYESLMLGLHQIHLGPGNNECAKQGIPKITELKVSFSRDGFHWDRSHREAFIPAARVDGNWDRGYVQSVGGICSIVGDELWFYYSGFAGDTEKTQGGHRANGMYHNGSTGIATLRRDGFASMSSVGEYGTLTTRPVTFRGRHLFVNVDCPLGEFRAEVLDQNGVVLEPFSVSNCVGVSKDSTLVEIGWRGAQDLSSLIGKEVRFKFYVKKGKLYSFWVSPDKSGASQGYNAAGGPGFKGGVDREGINAYRVARSFQLT</sequence>
<protein>
    <recommendedName>
        <fullName evidence="3">Glycosyl hydrolase family 32</fullName>
    </recommendedName>
</protein>
<proteinExistence type="predicted"/>
<dbReference type="Proteomes" id="UP001243717">
    <property type="component" value="Unassembled WGS sequence"/>
</dbReference>
<dbReference type="EMBL" id="JARXIC010000013">
    <property type="protein sequence ID" value="MDQ8194723.1"/>
    <property type="molecule type" value="Genomic_DNA"/>
</dbReference>